<keyword evidence="3" id="KW-1185">Reference proteome</keyword>
<proteinExistence type="predicted"/>
<comment type="caution">
    <text evidence="2">The sequence shown here is derived from an EMBL/GenBank/DDBJ whole genome shotgun (WGS) entry which is preliminary data.</text>
</comment>
<dbReference type="EMBL" id="JAHUTI010029549">
    <property type="protein sequence ID" value="MED6241055.1"/>
    <property type="molecule type" value="Genomic_DNA"/>
</dbReference>
<evidence type="ECO:0000256" key="1">
    <source>
        <dbReference type="SAM" id="MobiDB-lite"/>
    </source>
</evidence>
<gene>
    <name evidence="2" type="ORF">ATANTOWER_021225</name>
</gene>
<feature type="region of interest" description="Disordered" evidence="1">
    <location>
        <begin position="1"/>
        <end position="30"/>
    </location>
</feature>
<feature type="compositionally biased region" description="Polar residues" evidence="1">
    <location>
        <begin position="14"/>
        <end position="27"/>
    </location>
</feature>
<dbReference type="Proteomes" id="UP001345963">
    <property type="component" value="Unassembled WGS sequence"/>
</dbReference>
<protein>
    <submittedName>
        <fullName evidence="2">Uncharacterized protein</fullName>
    </submittedName>
</protein>
<name>A0ABU7AT57_9TELE</name>
<reference evidence="2 3" key="1">
    <citation type="submission" date="2021-07" db="EMBL/GenBank/DDBJ databases">
        <authorList>
            <person name="Palmer J.M."/>
        </authorList>
    </citation>
    <scope>NUCLEOTIDE SEQUENCE [LARGE SCALE GENOMIC DNA]</scope>
    <source>
        <strain evidence="2 3">AT_MEX2019</strain>
        <tissue evidence="2">Muscle</tissue>
    </source>
</reference>
<sequence>MTQSELCNTDKTRPPSGSQQEKNFSLQNRHRREGKDILMIGIRCQLTLKRTANIYSLLEISVDSWRIVSQEG</sequence>
<organism evidence="2 3">
    <name type="scientific">Ataeniobius toweri</name>
    <dbReference type="NCBI Taxonomy" id="208326"/>
    <lineage>
        <taxon>Eukaryota</taxon>
        <taxon>Metazoa</taxon>
        <taxon>Chordata</taxon>
        <taxon>Craniata</taxon>
        <taxon>Vertebrata</taxon>
        <taxon>Euteleostomi</taxon>
        <taxon>Actinopterygii</taxon>
        <taxon>Neopterygii</taxon>
        <taxon>Teleostei</taxon>
        <taxon>Neoteleostei</taxon>
        <taxon>Acanthomorphata</taxon>
        <taxon>Ovalentaria</taxon>
        <taxon>Atherinomorphae</taxon>
        <taxon>Cyprinodontiformes</taxon>
        <taxon>Goodeidae</taxon>
        <taxon>Ataeniobius</taxon>
    </lineage>
</organism>
<accession>A0ABU7AT57</accession>
<evidence type="ECO:0000313" key="2">
    <source>
        <dbReference type="EMBL" id="MED6241055.1"/>
    </source>
</evidence>
<evidence type="ECO:0000313" key="3">
    <source>
        <dbReference type="Proteomes" id="UP001345963"/>
    </source>
</evidence>